<keyword evidence="9 12" id="KW-0142">cGMP-binding</keyword>
<evidence type="ECO:0000256" key="2">
    <source>
        <dbReference type="ARBA" id="ARBA00012428"/>
    </source>
</evidence>
<dbReference type="EC" id="2.7.11.12" evidence="2 12"/>
<name>A0A8S1A6P1_ARCPL</name>
<dbReference type="SMART" id="SM00220">
    <property type="entry name" value="S_TKc"/>
    <property type="match status" value="1"/>
</dbReference>
<dbReference type="InterPro" id="IPR035014">
    <property type="entry name" value="STKc_cGK"/>
</dbReference>
<keyword evidence="8 12" id="KW-0067">ATP-binding</keyword>
<keyword evidence="7 12" id="KW-0418">Kinase</keyword>
<dbReference type="InterPro" id="IPR000719">
    <property type="entry name" value="Prot_kinase_dom"/>
</dbReference>
<dbReference type="AlphaFoldDB" id="A0A8S1A6P1"/>
<organism evidence="20 22">
    <name type="scientific">Arctia plantaginis</name>
    <name type="common">Wood tiger moth</name>
    <name type="synonym">Phalaena plantaginis</name>
    <dbReference type="NCBI Taxonomy" id="874455"/>
    <lineage>
        <taxon>Eukaryota</taxon>
        <taxon>Metazoa</taxon>
        <taxon>Ecdysozoa</taxon>
        <taxon>Arthropoda</taxon>
        <taxon>Hexapoda</taxon>
        <taxon>Insecta</taxon>
        <taxon>Pterygota</taxon>
        <taxon>Neoptera</taxon>
        <taxon>Endopterygota</taxon>
        <taxon>Lepidoptera</taxon>
        <taxon>Glossata</taxon>
        <taxon>Ditrysia</taxon>
        <taxon>Noctuoidea</taxon>
        <taxon>Erebidae</taxon>
        <taxon>Arctiinae</taxon>
        <taxon>Arctia</taxon>
    </lineage>
</organism>
<feature type="domain" description="AGC-kinase C-terminal" evidence="18">
    <location>
        <begin position="714"/>
        <end position="763"/>
    </location>
</feature>
<comment type="caution">
    <text evidence="20">The sequence shown here is derived from an EMBL/GenBank/DDBJ whole genome shotgun (WGS) entry which is preliminary data.</text>
</comment>
<dbReference type="PANTHER" id="PTHR24353:SF144">
    <property type="match status" value="1"/>
</dbReference>
<dbReference type="InterPro" id="IPR000595">
    <property type="entry name" value="cNMP-bd_dom"/>
</dbReference>
<dbReference type="PIRSF" id="PIRSF000559">
    <property type="entry name" value="cGMP-dep_kinase"/>
    <property type="match status" value="1"/>
</dbReference>
<feature type="domain" description="Cyclic nucleotide-binding" evidence="17">
    <location>
        <begin position="193"/>
        <end position="308"/>
    </location>
</feature>
<evidence type="ECO:0000256" key="13">
    <source>
        <dbReference type="PIRSR" id="PIRSR000559-1"/>
    </source>
</evidence>
<dbReference type="PANTHER" id="PTHR24353">
    <property type="entry name" value="CYCLIC NUCLEOTIDE-DEPENDENT PROTEIN KINASE"/>
    <property type="match status" value="1"/>
</dbReference>
<keyword evidence="5 12" id="KW-0808">Transferase</keyword>
<feature type="compositionally biased region" description="Polar residues" evidence="15">
    <location>
        <begin position="70"/>
        <end position="81"/>
    </location>
</feature>
<evidence type="ECO:0000256" key="11">
    <source>
        <dbReference type="ARBA" id="ARBA00047462"/>
    </source>
</evidence>
<evidence type="ECO:0000313" key="22">
    <source>
        <dbReference type="Proteomes" id="UP000494256"/>
    </source>
</evidence>
<dbReference type="PROSITE" id="PS51285">
    <property type="entry name" value="AGC_KINASE_CTER"/>
    <property type="match status" value="1"/>
</dbReference>
<dbReference type="PROSITE" id="PS00108">
    <property type="entry name" value="PROTEIN_KINASE_ST"/>
    <property type="match status" value="1"/>
</dbReference>
<dbReference type="FunFam" id="1.10.510.10:FF:000210">
    <property type="entry name" value="Non-specific serine/threonine protein kinase"/>
    <property type="match status" value="1"/>
</dbReference>
<dbReference type="CDD" id="cd05572">
    <property type="entry name" value="STKc_cGK"/>
    <property type="match status" value="1"/>
</dbReference>
<dbReference type="Gene3D" id="3.30.200.20">
    <property type="entry name" value="Phosphorylase Kinase, domain 1"/>
    <property type="match status" value="1"/>
</dbReference>
<evidence type="ECO:0000256" key="15">
    <source>
        <dbReference type="SAM" id="MobiDB-lite"/>
    </source>
</evidence>
<evidence type="ECO:0000256" key="12">
    <source>
        <dbReference type="PIRNR" id="PIRNR000559"/>
    </source>
</evidence>
<dbReference type="InterPro" id="IPR014710">
    <property type="entry name" value="RmlC-like_jellyroll"/>
</dbReference>
<accession>A0A8S1A6P1</accession>
<feature type="domain" description="Cyclic nucleotide-binding" evidence="17">
    <location>
        <begin position="311"/>
        <end position="423"/>
    </location>
</feature>
<dbReference type="Proteomes" id="UP000494256">
    <property type="component" value="Unassembled WGS sequence"/>
</dbReference>
<dbReference type="EMBL" id="CADEBC010000487">
    <property type="protein sequence ID" value="CAB3236431.1"/>
    <property type="molecule type" value="Genomic_DNA"/>
</dbReference>
<dbReference type="GO" id="GO:0005524">
    <property type="term" value="F:ATP binding"/>
    <property type="evidence" value="ECO:0007669"/>
    <property type="project" value="UniProtKB-KW"/>
</dbReference>
<evidence type="ECO:0000256" key="1">
    <source>
        <dbReference type="ARBA" id="ARBA00006352"/>
    </source>
</evidence>
<dbReference type="SUPFAM" id="SSF56112">
    <property type="entry name" value="Protein kinase-like (PK-like)"/>
    <property type="match status" value="1"/>
</dbReference>
<evidence type="ECO:0000313" key="19">
    <source>
        <dbReference type="EMBL" id="CAB3236431.1"/>
    </source>
</evidence>
<evidence type="ECO:0000256" key="5">
    <source>
        <dbReference type="ARBA" id="ARBA00022679"/>
    </source>
</evidence>
<dbReference type="InterPro" id="IPR008271">
    <property type="entry name" value="Ser/Thr_kinase_AS"/>
</dbReference>
<dbReference type="EMBL" id="CADEBD010000312">
    <property type="protein sequence ID" value="CAB3242092.1"/>
    <property type="molecule type" value="Genomic_DNA"/>
</dbReference>
<comment type="catalytic activity">
    <reaction evidence="11">
        <text>L-seryl-[protein] + ATP = O-phospho-L-seryl-[protein] + ADP + H(+)</text>
        <dbReference type="Rhea" id="RHEA:17989"/>
        <dbReference type="Rhea" id="RHEA-COMP:9863"/>
        <dbReference type="Rhea" id="RHEA-COMP:11604"/>
        <dbReference type="ChEBI" id="CHEBI:15378"/>
        <dbReference type="ChEBI" id="CHEBI:29999"/>
        <dbReference type="ChEBI" id="CHEBI:30616"/>
        <dbReference type="ChEBI" id="CHEBI:83421"/>
        <dbReference type="ChEBI" id="CHEBI:456216"/>
        <dbReference type="EC" id="2.7.11.12"/>
    </reaction>
</comment>
<dbReference type="PROSITE" id="PS50042">
    <property type="entry name" value="CNMP_BINDING_3"/>
    <property type="match status" value="2"/>
</dbReference>
<evidence type="ECO:0000259" key="16">
    <source>
        <dbReference type="PROSITE" id="PS50011"/>
    </source>
</evidence>
<dbReference type="SMART" id="SM00100">
    <property type="entry name" value="cNMP"/>
    <property type="match status" value="2"/>
</dbReference>
<feature type="active site" description="Proton acceptor" evidence="13">
    <location>
        <position position="576"/>
    </location>
</feature>
<dbReference type="CDD" id="cd00038">
    <property type="entry name" value="CAP_ED"/>
    <property type="match status" value="2"/>
</dbReference>
<evidence type="ECO:0000259" key="17">
    <source>
        <dbReference type="PROSITE" id="PS50042"/>
    </source>
</evidence>
<dbReference type="GO" id="GO:0030553">
    <property type="term" value="F:cGMP binding"/>
    <property type="evidence" value="ECO:0007669"/>
    <property type="project" value="UniProtKB-KW"/>
</dbReference>
<dbReference type="Proteomes" id="UP000494106">
    <property type="component" value="Unassembled WGS sequence"/>
</dbReference>
<dbReference type="InterPro" id="IPR002374">
    <property type="entry name" value="cGMP_dep_kinase"/>
</dbReference>
<dbReference type="InterPro" id="IPR018490">
    <property type="entry name" value="cNMP-bd_dom_sf"/>
</dbReference>
<evidence type="ECO:0000256" key="7">
    <source>
        <dbReference type="ARBA" id="ARBA00022777"/>
    </source>
</evidence>
<comment type="catalytic activity">
    <reaction evidence="10 12">
        <text>L-threonyl-[protein] + ATP = O-phospho-L-threonyl-[protein] + ADP + H(+)</text>
        <dbReference type="Rhea" id="RHEA:46608"/>
        <dbReference type="Rhea" id="RHEA-COMP:11060"/>
        <dbReference type="Rhea" id="RHEA-COMP:11605"/>
        <dbReference type="ChEBI" id="CHEBI:15378"/>
        <dbReference type="ChEBI" id="CHEBI:30013"/>
        <dbReference type="ChEBI" id="CHEBI:30616"/>
        <dbReference type="ChEBI" id="CHEBI:61977"/>
        <dbReference type="ChEBI" id="CHEBI:456216"/>
        <dbReference type="EC" id="2.7.11.12"/>
    </reaction>
</comment>
<feature type="domain" description="Protein kinase" evidence="16">
    <location>
        <begin position="452"/>
        <end position="713"/>
    </location>
</feature>
<evidence type="ECO:0000256" key="14">
    <source>
        <dbReference type="PIRSR" id="PIRSR000559-2"/>
    </source>
</evidence>
<sequence>MVLCPPFKWNSRGKFKLCEPAKLNDPDDRRATILILPERDTEVFYSNNETQTQSHTPRVVPPLTNGDVPLQNNTTTPVKNSESIESKNDAAQDNTNVTNKRISRVSVKSKISYRDSEGNLFFEERKSSAGRKTVAELVQNDPDKRVRRKRGVIAPHDVEDNKRSLTDLQYEKYEKDDKSKEQIKKAVMANDFLKNIMVDERLTSVVEAMSPQNFAAGSLIIREGESGSHLFVSAYGQFEVLKGGHVVKTFGEGEVFGELAILYKAKRFASIRCLTEARVWMLERRVFQKIMMRSGQQEQKDNLRFLESVPLLQGIHPIELAKIADFLKREFFSTGTAVVRQGERGDKFYIIRGGTVVVTKREGEGGENQVGILHRGDYFGEQALLHEDRRLATVTAQAPGVECLTLERGHFTELLGNLKELKEIRHEVPRLSQQKKMSQVKSEYEFVELKDLEIVGTMGVGGFGRVELVQYKRNPNLTFALKCLKKIDMVQQQQQEHAYNEKHIMMCCNSPFICRLYRTFKDNKYLYFLMEPVLGGDVWTLLQKQRYFPENVTRFMIACVVEAFQYLHSKDIVYRDLKPENLMLDKQGYIKLVDFGFAKRVSPNAKTWTFAGTPEYVAPEIVLNKGHDRAVDCWALGVLIHELLVGRPPFRAPGGDHMKTYTLILRGIDAVVWPPRVAKSAQLLIRKLCRPIPAERLGYLKNGIVDIKNHKWFLGIEWDGLAERRLKAPLIQPIASDLDLGNFEKYPKDKLPADENSGWDADF</sequence>
<evidence type="ECO:0000256" key="8">
    <source>
        <dbReference type="ARBA" id="ARBA00022840"/>
    </source>
</evidence>
<keyword evidence="4 12" id="KW-0140">cGMP</keyword>
<dbReference type="PRINTS" id="PR00103">
    <property type="entry name" value="CAMPKINASE"/>
</dbReference>
<feature type="region of interest" description="Disordered" evidence="15">
    <location>
        <begin position="48"/>
        <end position="93"/>
    </location>
</feature>
<dbReference type="PROSITE" id="PS50011">
    <property type="entry name" value="PROTEIN_KINASE_DOM"/>
    <property type="match status" value="1"/>
</dbReference>
<dbReference type="InterPro" id="IPR011009">
    <property type="entry name" value="Kinase-like_dom_sf"/>
</dbReference>
<reference evidence="21 22" key="1">
    <citation type="submission" date="2020-04" db="EMBL/GenBank/DDBJ databases">
        <authorList>
            <person name="Wallbank WR R."/>
            <person name="Pardo Diaz C."/>
            <person name="Kozak K."/>
            <person name="Martin S."/>
            <person name="Jiggins C."/>
            <person name="Moest M."/>
            <person name="Warren A I."/>
            <person name="Byers J.R.P. K."/>
            <person name="Montejo-Kovacevich G."/>
            <person name="Yen C E."/>
        </authorList>
    </citation>
    <scope>NUCLEOTIDE SEQUENCE [LARGE SCALE GENOMIC DNA]</scope>
</reference>
<dbReference type="InterPro" id="IPR018488">
    <property type="entry name" value="cNMP-bd_CS"/>
</dbReference>
<proteinExistence type="inferred from homology"/>
<comment type="similarity">
    <text evidence="1 12">Belongs to the protein kinase superfamily. AGC Ser/Thr protein kinase family. cGMP subfamily.</text>
</comment>
<keyword evidence="21" id="KW-1185">Reference proteome</keyword>
<evidence type="ECO:0000259" key="18">
    <source>
        <dbReference type="PROSITE" id="PS51285"/>
    </source>
</evidence>
<gene>
    <name evidence="19" type="ORF">APLA_LOCUS6539</name>
    <name evidence="20" type="ORF">APLA_LOCUS9790</name>
</gene>
<keyword evidence="6 12" id="KW-0547">Nucleotide-binding</keyword>
<evidence type="ECO:0000256" key="10">
    <source>
        <dbReference type="ARBA" id="ARBA00047298"/>
    </source>
</evidence>
<dbReference type="Pfam" id="PF00069">
    <property type="entry name" value="Pkinase"/>
    <property type="match status" value="1"/>
</dbReference>
<keyword evidence="3 12" id="KW-0723">Serine/threonine-protein kinase</keyword>
<dbReference type="FunFam" id="2.60.120.10:FF:000072">
    <property type="entry name" value="cGMP-dependent protein kinase"/>
    <property type="match status" value="1"/>
</dbReference>
<dbReference type="GO" id="GO:0004692">
    <property type="term" value="F:cGMP-dependent protein kinase activity"/>
    <property type="evidence" value="ECO:0007669"/>
    <property type="project" value="UniProtKB-EC"/>
</dbReference>
<evidence type="ECO:0000313" key="21">
    <source>
        <dbReference type="Proteomes" id="UP000494106"/>
    </source>
</evidence>
<dbReference type="Gene3D" id="2.60.120.10">
    <property type="entry name" value="Jelly Rolls"/>
    <property type="match status" value="2"/>
</dbReference>
<dbReference type="Pfam" id="PF00027">
    <property type="entry name" value="cNMP_binding"/>
    <property type="match status" value="2"/>
</dbReference>
<evidence type="ECO:0000256" key="3">
    <source>
        <dbReference type="ARBA" id="ARBA00022527"/>
    </source>
</evidence>
<dbReference type="OrthoDB" id="63267at2759"/>
<dbReference type="SUPFAM" id="SSF51206">
    <property type="entry name" value="cAMP-binding domain-like"/>
    <property type="match status" value="2"/>
</dbReference>
<evidence type="ECO:0000313" key="20">
    <source>
        <dbReference type="EMBL" id="CAB3242092.1"/>
    </source>
</evidence>
<evidence type="ECO:0000256" key="4">
    <source>
        <dbReference type="ARBA" id="ARBA00022535"/>
    </source>
</evidence>
<dbReference type="SMART" id="SM00133">
    <property type="entry name" value="S_TK_X"/>
    <property type="match status" value="1"/>
</dbReference>
<feature type="binding site" evidence="14">
    <location>
        <position position="482"/>
    </location>
    <ligand>
        <name>ATP</name>
        <dbReference type="ChEBI" id="CHEBI:30616"/>
    </ligand>
</feature>
<dbReference type="PROSITE" id="PS00888">
    <property type="entry name" value="CNMP_BINDING_1"/>
    <property type="match status" value="1"/>
</dbReference>
<dbReference type="Gene3D" id="1.10.510.10">
    <property type="entry name" value="Transferase(Phosphotransferase) domain 1"/>
    <property type="match status" value="1"/>
</dbReference>
<evidence type="ECO:0000256" key="9">
    <source>
        <dbReference type="ARBA" id="ARBA00022992"/>
    </source>
</evidence>
<evidence type="ECO:0000256" key="6">
    <source>
        <dbReference type="ARBA" id="ARBA00022741"/>
    </source>
</evidence>
<dbReference type="InterPro" id="IPR000961">
    <property type="entry name" value="AGC-kinase_C"/>
</dbReference>
<protein>
    <recommendedName>
        <fullName evidence="2 12">cGMP-dependent protein kinase</fullName>
        <ecNumber evidence="2 12">2.7.11.12</ecNumber>
    </recommendedName>
</protein>